<dbReference type="InterPro" id="IPR051057">
    <property type="entry name" value="PI-PLC_domain"/>
</dbReference>
<reference evidence="2 3" key="1">
    <citation type="journal article" date="2007" name="Science">
        <title>Sea anemone genome reveals ancestral eumetazoan gene repertoire and genomic organization.</title>
        <authorList>
            <person name="Putnam N.H."/>
            <person name="Srivastava M."/>
            <person name="Hellsten U."/>
            <person name="Dirks B."/>
            <person name="Chapman J."/>
            <person name="Salamov A."/>
            <person name="Terry A."/>
            <person name="Shapiro H."/>
            <person name="Lindquist E."/>
            <person name="Kapitonov V.V."/>
            <person name="Jurka J."/>
            <person name="Genikhovich G."/>
            <person name="Grigoriev I.V."/>
            <person name="Lucas S.M."/>
            <person name="Steele R.E."/>
            <person name="Finnerty J.R."/>
            <person name="Technau U."/>
            <person name="Martindale M.Q."/>
            <person name="Rokhsar D.S."/>
        </authorList>
    </citation>
    <scope>NUCLEOTIDE SEQUENCE [LARGE SCALE GENOMIC DNA]</scope>
    <source>
        <strain evidence="3">CH2 X CH6</strain>
    </source>
</reference>
<accession>A7RYB9</accession>
<keyword evidence="3" id="KW-1185">Reference proteome</keyword>
<dbReference type="HOGENOM" id="CLU_051926_0_0_1"/>
<dbReference type="STRING" id="45351.A7RYB9"/>
<dbReference type="InterPro" id="IPR017946">
    <property type="entry name" value="PLC-like_Pdiesterase_TIM-brl"/>
</dbReference>
<dbReference type="PANTHER" id="PTHR13593:SF113">
    <property type="entry name" value="SI:DKEY-266F7.9"/>
    <property type="match status" value="1"/>
</dbReference>
<dbReference type="Proteomes" id="UP000001593">
    <property type="component" value="Unassembled WGS sequence"/>
</dbReference>
<organism evidence="2 3">
    <name type="scientific">Nematostella vectensis</name>
    <name type="common">Starlet sea anemone</name>
    <dbReference type="NCBI Taxonomy" id="45351"/>
    <lineage>
        <taxon>Eukaryota</taxon>
        <taxon>Metazoa</taxon>
        <taxon>Cnidaria</taxon>
        <taxon>Anthozoa</taxon>
        <taxon>Hexacorallia</taxon>
        <taxon>Actiniaria</taxon>
        <taxon>Edwardsiidae</taxon>
        <taxon>Nematostella</taxon>
    </lineage>
</organism>
<dbReference type="PhylomeDB" id="A7RYB9"/>
<dbReference type="GO" id="GO:0006629">
    <property type="term" value="P:lipid metabolic process"/>
    <property type="evidence" value="ECO:0007669"/>
    <property type="project" value="InterPro"/>
</dbReference>
<dbReference type="CDD" id="cd08616">
    <property type="entry name" value="PI-PLCXD1c"/>
    <property type="match status" value="1"/>
</dbReference>
<dbReference type="FunCoup" id="A7RYB9">
    <property type="interactions" value="102"/>
</dbReference>
<dbReference type="AlphaFoldDB" id="A7RYB9"/>
<protein>
    <recommendedName>
        <fullName evidence="1">Phosphatidylinositol-specific phospholipase C X domain-containing protein</fullName>
    </recommendedName>
</protein>
<dbReference type="Gene3D" id="3.20.20.190">
    <property type="entry name" value="Phosphatidylinositol (PI) phosphodiesterase"/>
    <property type="match status" value="1"/>
</dbReference>
<dbReference type="PANTHER" id="PTHR13593">
    <property type="match status" value="1"/>
</dbReference>
<dbReference type="Pfam" id="PF00388">
    <property type="entry name" value="PI-PLC-X"/>
    <property type="match status" value="1"/>
</dbReference>
<dbReference type="InterPro" id="IPR042158">
    <property type="entry name" value="PLCXD1/2/3"/>
</dbReference>
<dbReference type="OMA" id="ALPAMMH"/>
<dbReference type="OrthoDB" id="1046782at2759"/>
<dbReference type="InParanoid" id="A7RYB9"/>
<dbReference type="EMBL" id="DS469553">
    <property type="protein sequence ID" value="EDO43434.1"/>
    <property type="molecule type" value="Genomic_DNA"/>
</dbReference>
<proteinExistence type="predicted"/>
<dbReference type="KEGG" id="nve:5515366"/>
<dbReference type="InterPro" id="IPR000909">
    <property type="entry name" value="PLipase_C_PInositol-sp_X_dom"/>
</dbReference>
<evidence type="ECO:0000313" key="2">
    <source>
        <dbReference type="EMBL" id="EDO43434.1"/>
    </source>
</evidence>
<dbReference type="GO" id="GO:0008081">
    <property type="term" value="F:phosphoric diester hydrolase activity"/>
    <property type="evidence" value="ECO:0000318"/>
    <property type="project" value="GO_Central"/>
</dbReference>
<name>A7RYB9_NEMVE</name>
<sequence>MENLPNEKQLCRLNDLVIPGSHDSGTFYLNQDLEVGPDEPQMIHNLVTVFGKFAKSVVHGWSVTQSLNIYEQLYAGVRYIDLRVALRAEENDVRIVHGLYGCLVNEILRDVKRFNAERPKEVVILDFNHFYNMDSEAHQRLADTLLGMFGETLRAPGEDPLNVTLQDLWACEQSVIIVYHDYDVYECYPCFWPPNYFYSPWPNVSDRKQLMDFLSTKCLKSDCPNNAFHITQGVLTPQTSTVVGNMTGTLKDCLAVKCNIHLTGWLKALCDSKYHKFNIIITDFVEHGEFIPTVISMNYFY</sequence>
<dbReference type="SMART" id="SM00148">
    <property type="entry name" value="PLCXc"/>
    <property type="match status" value="1"/>
</dbReference>
<feature type="domain" description="Phosphatidylinositol-specific phospholipase C X" evidence="1">
    <location>
        <begin position="13"/>
        <end position="180"/>
    </location>
</feature>
<dbReference type="PROSITE" id="PS50007">
    <property type="entry name" value="PIPLC_X_DOMAIN"/>
    <property type="match status" value="1"/>
</dbReference>
<dbReference type="eggNOG" id="KOG4306">
    <property type="taxonomic scope" value="Eukaryota"/>
</dbReference>
<gene>
    <name evidence="2" type="ORF">NEMVEDRAFT_v1g183374</name>
</gene>
<dbReference type="SUPFAM" id="SSF51695">
    <property type="entry name" value="PLC-like phosphodiesterases"/>
    <property type="match status" value="1"/>
</dbReference>
<evidence type="ECO:0000313" key="3">
    <source>
        <dbReference type="Proteomes" id="UP000001593"/>
    </source>
</evidence>
<evidence type="ECO:0000259" key="1">
    <source>
        <dbReference type="SMART" id="SM00148"/>
    </source>
</evidence>